<protein>
    <submittedName>
        <fullName evidence="4">DUF4174 domain-containing protein</fullName>
    </submittedName>
</protein>
<accession>A0ABV7THZ0</accession>
<comment type="caution">
    <text evidence="4">The sequence shown here is derived from an EMBL/GenBank/DDBJ whole genome shotgun (WGS) entry which is preliminary data.</text>
</comment>
<organism evidence="4 5">
    <name type="scientific">Lutimaribacter marinistellae</name>
    <dbReference type="NCBI Taxonomy" id="1820329"/>
    <lineage>
        <taxon>Bacteria</taxon>
        <taxon>Pseudomonadati</taxon>
        <taxon>Pseudomonadota</taxon>
        <taxon>Alphaproteobacteria</taxon>
        <taxon>Rhodobacterales</taxon>
        <taxon>Roseobacteraceae</taxon>
        <taxon>Lutimaribacter</taxon>
    </lineage>
</organism>
<evidence type="ECO:0000313" key="4">
    <source>
        <dbReference type="EMBL" id="MFC3615164.1"/>
    </source>
</evidence>
<keyword evidence="5" id="KW-1185">Reference proteome</keyword>
<sequence length="148" mass="16903">MKRILALVFTCLFPVVASAADAIMAEDGPYIRPAGETDLSEFLWIKRPVIVFADTPADPRYQQQIQLLTERADEMIRRDVVVITDTDPAAKSPLRQKMRPRGFQLILMDKGGTIELRKPVPWDVRALSRSIDKMPLRQREIRESKGLE</sequence>
<feature type="signal peptide" evidence="2">
    <location>
        <begin position="1"/>
        <end position="19"/>
    </location>
</feature>
<feature type="domain" description="DUF4174" evidence="3">
    <location>
        <begin position="39"/>
        <end position="140"/>
    </location>
</feature>
<keyword evidence="1 2" id="KW-0732">Signal</keyword>
<evidence type="ECO:0000259" key="3">
    <source>
        <dbReference type="Pfam" id="PF13778"/>
    </source>
</evidence>
<gene>
    <name evidence="4" type="ORF">ACFORG_15470</name>
</gene>
<dbReference type="Pfam" id="PF13778">
    <property type="entry name" value="DUF4174"/>
    <property type="match status" value="1"/>
</dbReference>
<proteinExistence type="predicted"/>
<dbReference type="InterPro" id="IPR025232">
    <property type="entry name" value="DUF4174"/>
</dbReference>
<feature type="chain" id="PRO_5046673480" evidence="2">
    <location>
        <begin position="20"/>
        <end position="148"/>
    </location>
</feature>
<name>A0ABV7THZ0_9RHOB</name>
<evidence type="ECO:0000313" key="5">
    <source>
        <dbReference type="Proteomes" id="UP001595629"/>
    </source>
</evidence>
<dbReference type="RefSeq" id="WP_386736427.1">
    <property type="nucleotide sequence ID" value="NZ_JBHRXI010000016.1"/>
</dbReference>
<evidence type="ECO:0000256" key="1">
    <source>
        <dbReference type="ARBA" id="ARBA00022729"/>
    </source>
</evidence>
<evidence type="ECO:0000256" key="2">
    <source>
        <dbReference type="SAM" id="SignalP"/>
    </source>
</evidence>
<reference evidence="5" key="1">
    <citation type="journal article" date="2019" name="Int. J. Syst. Evol. Microbiol.">
        <title>The Global Catalogue of Microorganisms (GCM) 10K type strain sequencing project: providing services to taxonomists for standard genome sequencing and annotation.</title>
        <authorList>
            <consortium name="The Broad Institute Genomics Platform"/>
            <consortium name="The Broad Institute Genome Sequencing Center for Infectious Disease"/>
            <person name="Wu L."/>
            <person name="Ma J."/>
        </authorList>
    </citation>
    <scope>NUCLEOTIDE SEQUENCE [LARGE SCALE GENOMIC DNA]</scope>
    <source>
        <strain evidence="5">KCTC 42911</strain>
    </source>
</reference>
<dbReference type="EMBL" id="JBHRXI010000016">
    <property type="protein sequence ID" value="MFC3615164.1"/>
    <property type="molecule type" value="Genomic_DNA"/>
</dbReference>
<dbReference type="Proteomes" id="UP001595629">
    <property type="component" value="Unassembled WGS sequence"/>
</dbReference>